<comment type="caution">
    <text evidence="16">The sequence shown here is derived from an EMBL/GenBank/DDBJ whole genome shotgun (WGS) entry which is preliminary data.</text>
</comment>
<dbReference type="SUPFAM" id="SSF56672">
    <property type="entry name" value="DNA/RNA polymerases"/>
    <property type="match status" value="1"/>
</dbReference>
<comment type="catalytic activity">
    <reaction evidence="12 13">
        <text>DNA(n) + a 2'-deoxyribonucleoside 5'-triphosphate = DNA(n+1) + diphosphate</text>
        <dbReference type="Rhea" id="RHEA:22508"/>
        <dbReference type="Rhea" id="RHEA-COMP:17339"/>
        <dbReference type="Rhea" id="RHEA-COMP:17340"/>
        <dbReference type="ChEBI" id="CHEBI:33019"/>
        <dbReference type="ChEBI" id="CHEBI:61560"/>
        <dbReference type="ChEBI" id="CHEBI:173112"/>
        <dbReference type="EC" id="2.7.7.49"/>
    </reaction>
</comment>
<feature type="region of interest" description="Disordered" evidence="14">
    <location>
        <begin position="74"/>
        <end position="98"/>
    </location>
</feature>
<dbReference type="InterPro" id="IPR021891">
    <property type="entry name" value="Telomerase_RBD"/>
</dbReference>
<dbReference type="CDD" id="cd01648">
    <property type="entry name" value="TERT"/>
    <property type="match status" value="1"/>
</dbReference>
<evidence type="ECO:0000256" key="5">
    <source>
        <dbReference type="ARBA" id="ARBA00022679"/>
    </source>
</evidence>
<accession>A0A397I527</accession>
<feature type="region of interest" description="Disordered" evidence="14">
    <location>
        <begin position="20"/>
        <end position="44"/>
    </location>
</feature>
<dbReference type="GO" id="GO:0042162">
    <property type="term" value="F:telomeric DNA binding"/>
    <property type="evidence" value="ECO:0007669"/>
    <property type="project" value="TreeGrafter"/>
</dbReference>
<feature type="region of interest" description="Disordered" evidence="14">
    <location>
        <begin position="280"/>
        <end position="302"/>
    </location>
</feature>
<dbReference type="GeneID" id="38131262"/>
<evidence type="ECO:0000256" key="1">
    <source>
        <dbReference type="ARBA" id="ARBA00008001"/>
    </source>
</evidence>
<reference evidence="16" key="1">
    <citation type="submission" date="2018-08" db="EMBL/GenBank/DDBJ databases">
        <title>Draft genome sequence of azole-resistant Aspergillus thermomutatus (Neosartorya pseudofischeri) strain HMR AF 39, isolated from a human nasal aspirate.</title>
        <authorList>
            <person name="Parent-Michaud M."/>
            <person name="Dufresne P.J."/>
            <person name="Fournier E."/>
            <person name="Martineau C."/>
            <person name="Moreira S."/>
            <person name="Perkins V."/>
            <person name="De Repentigny L."/>
            <person name="Dufresne S.F."/>
        </authorList>
    </citation>
    <scope>NUCLEOTIDE SEQUENCE [LARGE SCALE GENOMIC DNA]</scope>
    <source>
        <strain evidence="16">HMR AF 39</strain>
    </source>
</reference>
<evidence type="ECO:0000256" key="3">
    <source>
        <dbReference type="ARBA" id="ARBA00016182"/>
    </source>
</evidence>
<evidence type="ECO:0000256" key="14">
    <source>
        <dbReference type="SAM" id="MobiDB-lite"/>
    </source>
</evidence>
<dbReference type="InterPro" id="IPR003545">
    <property type="entry name" value="Telomerase_RT"/>
</dbReference>
<dbReference type="FunFam" id="1.10.357.90:FF:000003">
    <property type="entry name" value="Telomerase reverse transcriptase"/>
    <property type="match status" value="1"/>
</dbReference>
<evidence type="ECO:0000313" key="17">
    <source>
        <dbReference type="Proteomes" id="UP000215305"/>
    </source>
</evidence>
<dbReference type="STRING" id="41047.A0A397I527"/>
<dbReference type="InterPro" id="IPR049139">
    <property type="entry name" value="TERT_C"/>
</dbReference>
<dbReference type="GO" id="GO:0046872">
    <property type="term" value="F:metal ion binding"/>
    <property type="evidence" value="ECO:0007669"/>
    <property type="project" value="UniProtKB-KW"/>
</dbReference>
<evidence type="ECO:0000256" key="2">
    <source>
        <dbReference type="ARBA" id="ARBA00012493"/>
    </source>
</evidence>
<dbReference type="GO" id="GO:0000781">
    <property type="term" value="C:chromosome, telomeric region"/>
    <property type="evidence" value="ECO:0007669"/>
    <property type="project" value="UniProtKB-SubCell"/>
</dbReference>
<evidence type="ECO:0000256" key="8">
    <source>
        <dbReference type="ARBA" id="ARBA00022842"/>
    </source>
</evidence>
<evidence type="ECO:0000256" key="6">
    <source>
        <dbReference type="ARBA" id="ARBA00022695"/>
    </source>
</evidence>
<keyword evidence="4 13" id="KW-0158">Chromosome</keyword>
<keyword evidence="17" id="KW-1185">Reference proteome</keyword>
<feature type="domain" description="Reverse transcriptase" evidence="15">
    <location>
        <begin position="707"/>
        <end position="1049"/>
    </location>
</feature>
<dbReference type="PANTHER" id="PTHR12066:SF0">
    <property type="entry name" value="TELOMERASE REVERSE TRANSCRIPTASE"/>
    <property type="match status" value="1"/>
</dbReference>
<organism evidence="16 17">
    <name type="scientific">Aspergillus thermomutatus</name>
    <name type="common">Neosartorya pseudofischeri</name>
    <dbReference type="NCBI Taxonomy" id="41047"/>
    <lineage>
        <taxon>Eukaryota</taxon>
        <taxon>Fungi</taxon>
        <taxon>Dikarya</taxon>
        <taxon>Ascomycota</taxon>
        <taxon>Pezizomycotina</taxon>
        <taxon>Eurotiomycetes</taxon>
        <taxon>Eurotiomycetidae</taxon>
        <taxon>Eurotiales</taxon>
        <taxon>Aspergillaceae</taxon>
        <taxon>Aspergillus</taxon>
        <taxon>Aspergillus subgen. Fumigati</taxon>
    </lineage>
</organism>
<keyword evidence="9 13" id="KW-0779">Telomere</keyword>
<evidence type="ECO:0000313" key="16">
    <source>
        <dbReference type="EMBL" id="RHZ67950.1"/>
    </source>
</evidence>
<dbReference type="EC" id="2.7.7.49" evidence="2 13"/>
<comment type="similarity">
    <text evidence="1 13">Belongs to the reverse transcriptase family. Telomerase subfamily.</text>
</comment>
<protein>
    <recommendedName>
        <fullName evidence="3 13">Telomerase reverse transcriptase</fullName>
        <ecNumber evidence="2 13">2.7.7.49</ecNumber>
    </recommendedName>
    <alternativeName>
        <fullName evidence="13">Telomerase catalytic subunit</fullName>
    </alternativeName>
</protein>
<dbReference type="AlphaFoldDB" id="A0A397I527"/>
<gene>
    <name evidence="16" type="ORF">CDV56_109288</name>
</gene>
<dbReference type="Pfam" id="PF12009">
    <property type="entry name" value="Telomerase_RBD"/>
    <property type="match status" value="1"/>
</dbReference>
<dbReference type="GO" id="GO:0007004">
    <property type="term" value="P:telomere maintenance via telomerase"/>
    <property type="evidence" value="ECO:0007669"/>
    <property type="project" value="TreeGrafter"/>
</dbReference>
<evidence type="ECO:0000256" key="12">
    <source>
        <dbReference type="ARBA" id="ARBA00048173"/>
    </source>
</evidence>
<dbReference type="RefSeq" id="XP_026618861.1">
    <property type="nucleotide sequence ID" value="XM_026762907.1"/>
</dbReference>
<keyword evidence="11 13" id="KW-0539">Nucleus</keyword>
<evidence type="ECO:0000259" key="15">
    <source>
        <dbReference type="PROSITE" id="PS50878"/>
    </source>
</evidence>
<dbReference type="Pfam" id="PF21399">
    <property type="entry name" value="TERT_C"/>
    <property type="match status" value="1"/>
</dbReference>
<keyword evidence="5 13" id="KW-0808">Transferase</keyword>
<dbReference type="PANTHER" id="PTHR12066">
    <property type="entry name" value="TELOMERASE REVERSE TRANSCRIPTASE"/>
    <property type="match status" value="1"/>
</dbReference>
<dbReference type="PRINTS" id="PR01365">
    <property type="entry name" value="TELOMERASERT"/>
</dbReference>
<dbReference type="OrthoDB" id="289721at2759"/>
<evidence type="ECO:0000256" key="7">
    <source>
        <dbReference type="ARBA" id="ARBA00022723"/>
    </source>
</evidence>
<dbReference type="Gene3D" id="3.30.70.2630">
    <property type="match status" value="1"/>
</dbReference>
<evidence type="ECO:0000256" key="11">
    <source>
        <dbReference type="ARBA" id="ARBA00023242"/>
    </source>
</evidence>
<sequence length="1249" mass="142232">MGKKRKRTIRDGCAADDSAQKRIITASSGSRNHGGSVRNEKDGHSHPVISLYYRHVVTLRQYLLQQIPITSKSRRRRVASVRSDALTERQGDGSSGERQVQDLACVLDTTLVGVLKESSPTVTQERRRDFAAYSQSQSQCRSELTSTDTGPPCPQSEIVDFVISSLFNRNGFSYQRPQHLLAHGFQRAGGLDQMTDNHAALASSIPGLVVRYPNRNVETLKQAPWTNVLALLGGNGEEIMLRLLLDCGIFTAIDHRKGIYYQISGLPLSSLEPVKRELPQEVSNPSRASTHTANNTGGIGSGLQERKGVHQEVVHKPNSIVFFRRRMLYAKPVLNSKGDVHFGLTHLHVFNRCARSDSLSQTVHILKYIFPRQFGLHNVFTSVTDSRETVLPFKDYFSRENEIAEIDEQRRKRRQRIGPGFTNHFEKQNDFVEIPKRLRGKATELVQQLQNRNRRCPYVKLLNYYCPTEDVGPWKLGPTNSQEGLTGKESRTASEHLITQPRDPQQHSARDMVPVESPATRNPAIYDTEKGTAKSRVPEPRESLMDYATPSSSVSAFCRAVLRKLIPPHFYGVGQHQKSNQEIVFSHVDRFIRMRRFESLSLHEVCKGLKITSIPWLESPANQHQESLSGRKLSLSDLQKRTELLHELIYYIFDSVLIPLIRSNFYVTESQIYRNQLFYFRHDVWRRLTLQPLATFKTTLFEEMKRGDAERRLSGRSLGYSSLRLLPKMTGVRPILNLRRRMLQPGWAGKAPFLGPSINSTITPIFNVLNYEKTRNPASLGSTLSFVGEMHTRLKSFKERLPRSQSSAQRQPLYFVKLDIQSCFDTIPQEELIPLIESLVSEEGYHIAKHVEVRPPDEFSSMWPVQESHQSKALRKYVGRAAPVSKPQHLTEAITDGGISHRRNTVFVDTLAHKEYSGDHLLDLLDEHIRYNLVKVGRKYFRQRNGIPQGSILSSVLCNLFYAQMERESLGFLNPNEAVLLRLVDDFLLITTNSSLAMRFLQVMLKGQPKYGISINPAKSLVNFSAAVDGVQIPRLEGSHLFPYCGSLIDTRTLEIYRDQDRILEGTDSAAATISSSLTVESTRAPGRSLHRKVLSSFKLQMHPMYLDTKHNSLNVVLWNLYANLVTSAMKMYRYMKALPRRAHPTPDVVIRVIQDLIELAHRMMRARRELKSRDPCSPYMCLVQQQQVQYLATAAFRFVLGRKQTKYAKVLRWLEQVWKAARPQSDGKAARLAQVVRNGNSVFASWRF</sequence>
<dbReference type="Gene3D" id="1.10.132.70">
    <property type="match status" value="1"/>
</dbReference>
<dbReference type="EMBL" id="NKHU02000004">
    <property type="protein sequence ID" value="RHZ67950.1"/>
    <property type="molecule type" value="Genomic_DNA"/>
</dbReference>
<dbReference type="Proteomes" id="UP000215305">
    <property type="component" value="Unassembled WGS sequence"/>
</dbReference>
<dbReference type="FunFam" id="3.30.70.2630:FF:000003">
    <property type="entry name" value="Telomerase reverse transcriptase"/>
    <property type="match status" value="1"/>
</dbReference>
<dbReference type="InterPro" id="IPR043502">
    <property type="entry name" value="DNA/RNA_pol_sf"/>
</dbReference>
<feature type="compositionally biased region" description="Polar residues" evidence="14">
    <location>
        <begin position="281"/>
        <end position="296"/>
    </location>
</feature>
<name>A0A397I527_ASPTH</name>
<keyword evidence="8 13" id="KW-0460">Magnesium</keyword>
<comment type="subcellular location">
    <subcellularLocation>
        <location evidence="13">Nucleus</location>
    </subcellularLocation>
    <subcellularLocation>
        <location evidence="13">Chromosome</location>
        <location evidence="13">Telomere</location>
    </subcellularLocation>
</comment>
<evidence type="ECO:0000256" key="10">
    <source>
        <dbReference type="ARBA" id="ARBA00022918"/>
    </source>
</evidence>
<evidence type="ECO:0000256" key="9">
    <source>
        <dbReference type="ARBA" id="ARBA00022895"/>
    </source>
</evidence>
<keyword evidence="10 13" id="KW-0695">RNA-directed DNA polymerase</keyword>
<dbReference type="InterPro" id="IPR000477">
    <property type="entry name" value="RT_dom"/>
</dbReference>
<proteinExistence type="inferred from homology"/>
<dbReference type="GO" id="GO:0000333">
    <property type="term" value="C:telomerase catalytic core complex"/>
    <property type="evidence" value="ECO:0007669"/>
    <property type="project" value="TreeGrafter"/>
</dbReference>
<keyword evidence="7 13" id="KW-0479">Metal-binding</keyword>
<dbReference type="GO" id="GO:0003720">
    <property type="term" value="F:telomerase activity"/>
    <property type="evidence" value="ECO:0007669"/>
    <property type="project" value="InterPro"/>
</dbReference>
<dbReference type="GO" id="GO:0070034">
    <property type="term" value="F:telomerase RNA binding"/>
    <property type="evidence" value="ECO:0007669"/>
    <property type="project" value="TreeGrafter"/>
</dbReference>
<evidence type="ECO:0000256" key="4">
    <source>
        <dbReference type="ARBA" id="ARBA00022454"/>
    </source>
</evidence>
<dbReference type="VEuPathDB" id="FungiDB:CDV56_109288"/>
<dbReference type="SMART" id="SM00975">
    <property type="entry name" value="Telomerase_RBD"/>
    <property type="match status" value="1"/>
</dbReference>
<comment type="function">
    <text evidence="13">Telomerase is a ribonucleoprotein enzyme essential for the replication of chromosome termini in most eukaryotes. It elongates telomeres. It is a reverse transcriptase that adds simple sequence repeats to chromosome ends by copying a template sequence within the RNA component of the enzyme.</text>
</comment>
<dbReference type="Gene3D" id="1.10.357.90">
    <property type="match status" value="1"/>
</dbReference>
<evidence type="ECO:0000256" key="13">
    <source>
        <dbReference type="RuleBase" id="RU365061"/>
    </source>
</evidence>
<keyword evidence="6 13" id="KW-0548">Nucleotidyltransferase</keyword>
<dbReference type="PROSITE" id="PS50878">
    <property type="entry name" value="RT_POL"/>
    <property type="match status" value="1"/>
</dbReference>
<dbReference type="Pfam" id="PF00078">
    <property type="entry name" value="RVT_1"/>
    <property type="match status" value="1"/>
</dbReference>